<keyword evidence="1" id="KW-0479">Metal-binding</keyword>
<keyword evidence="1" id="KW-0093">Biotin biosynthesis</keyword>
<keyword evidence="1" id="KW-0963">Cytoplasm</keyword>
<comment type="function">
    <text evidence="1">Catalyzes a mechanistically unusual reaction, the ATP-dependent insertion of CO2 between the N7 and N8 nitrogen atoms of 7,8-diaminopelargonic acid (DAPA, also called 7,8-diammoniononanoate) to form a ureido ring.</text>
</comment>
<dbReference type="HAMAP" id="MF_00336">
    <property type="entry name" value="BioD"/>
    <property type="match status" value="1"/>
</dbReference>
<keyword evidence="1" id="KW-0067">ATP-binding</keyword>
<feature type="active site" evidence="1">
    <location>
        <position position="37"/>
    </location>
</feature>
<comment type="subcellular location">
    <subcellularLocation>
        <location evidence="1">Cytoplasm</location>
    </subcellularLocation>
</comment>
<dbReference type="InterPro" id="IPR027417">
    <property type="entry name" value="P-loop_NTPase"/>
</dbReference>
<dbReference type="AlphaFoldDB" id="A0A8J7KXI9"/>
<feature type="binding site" evidence="1">
    <location>
        <begin position="106"/>
        <end position="109"/>
    </location>
    <ligand>
        <name>ATP</name>
        <dbReference type="ChEBI" id="CHEBI:30616"/>
    </ligand>
</feature>
<dbReference type="Proteomes" id="UP000622552">
    <property type="component" value="Unassembled WGS sequence"/>
</dbReference>
<dbReference type="RefSeq" id="WP_197004709.1">
    <property type="nucleotide sequence ID" value="NZ_BONS01000017.1"/>
</dbReference>
<name>A0A8J7KXI9_9ACTN</name>
<dbReference type="InterPro" id="IPR004472">
    <property type="entry name" value="DTB_synth_BioD"/>
</dbReference>
<comment type="subunit">
    <text evidence="1">Homodimer.</text>
</comment>
<dbReference type="CDD" id="cd03109">
    <property type="entry name" value="DTBS"/>
    <property type="match status" value="1"/>
</dbReference>
<comment type="caution">
    <text evidence="1">Lacks conserved residue(s) required for the propagation of feature annotation.</text>
</comment>
<dbReference type="GO" id="GO:0009102">
    <property type="term" value="P:biotin biosynthetic process"/>
    <property type="evidence" value="ECO:0007669"/>
    <property type="project" value="UniProtKB-UniRule"/>
</dbReference>
<comment type="similarity">
    <text evidence="1">Belongs to the dethiobiotin synthetase family.</text>
</comment>
<organism evidence="2 3">
    <name type="scientific">Longispora fulva</name>
    <dbReference type="NCBI Taxonomy" id="619741"/>
    <lineage>
        <taxon>Bacteria</taxon>
        <taxon>Bacillati</taxon>
        <taxon>Actinomycetota</taxon>
        <taxon>Actinomycetes</taxon>
        <taxon>Micromonosporales</taxon>
        <taxon>Micromonosporaceae</taxon>
        <taxon>Longispora</taxon>
    </lineage>
</organism>
<feature type="binding site" evidence="1">
    <location>
        <begin position="12"/>
        <end position="17"/>
    </location>
    <ligand>
        <name>ATP</name>
        <dbReference type="ChEBI" id="CHEBI:30616"/>
    </ligand>
</feature>
<protein>
    <recommendedName>
        <fullName evidence="1">ATP-dependent dethiobiotin synthetase BioD</fullName>
        <ecNumber evidence="1">6.3.3.3</ecNumber>
    </recommendedName>
    <alternativeName>
        <fullName evidence="1">DTB synthetase</fullName>
        <shortName evidence="1">DTBS</shortName>
    </alternativeName>
    <alternativeName>
        <fullName evidence="1">Dethiobiotin synthase</fullName>
    </alternativeName>
</protein>
<sequence length="212" mass="21824">MRTVLVTGTDTGVGKTIVTAALAAAAVARGERVVMVKPAQTGLTPGEESDAETVARLAGVRTVELVRYPDPLAPRTAARTSGLPELAMRTVVDAVADLDGDLVLIEGAGGLLVQLGEDGWTIADLAAALDAPLVVVARAGLGTLNHTALTLEAIARRSLTADVVIGSWPREPELAHRTNRDDLPPVTGVVPEGAGSLSPTAFRTAAPTWFTP</sequence>
<dbReference type="GO" id="GO:0000287">
    <property type="term" value="F:magnesium ion binding"/>
    <property type="evidence" value="ECO:0007669"/>
    <property type="project" value="UniProtKB-UniRule"/>
</dbReference>
<dbReference type="PANTHER" id="PTHR43210:SF5">
    <property type="entry name" value="DETHIOBIOTIN SYNTHETASE"/>
    <property type="match status" value="1"/>
</dbReference>
<comment type="cofactor">
    <cofactor evidence="1">
        <name>Mg(2+)</name>
        <dbReference type="ChEBI" id="CHEBI:18420"/>
    </cofactor>
</comment>
<dbReference type="Gene3D" id="3.40.50.300">
    <property type="entry name" value="P-loop containing nucleotide triphosphate hydrolases"/>
    <property type="match status" value="1"/>
</dbReference>
<dbReference type="NCBIfam" id="TIGR00347">
    <property type="entry name" value="bioD"/>
    <property type="match status" value="1"/>
</dbReference>
<feature type="binding site" evidence="1">
    <location>
        <position position="106"/>
    </location>
    <ligand>
        <name>Mg(2+)</name>
        <dbReference type="ChEBI" id="CHEBI:18420"/>
    </ligand>
</feature>
<dbReference type="EMBL" id="JADOUF010000001">
    <property type="protein sequence ID" value="MBG6137897.1"/>
    <property type="molecule type" value="Genomic_DNA"/>
</dbReference>
<reference evidence="2" key="1">
    <citation type="submission" date="2020-11" db="EMBL/GenBank/DDBJ databases">
        <title>Sequencing the genomes of 1000 actinobacteria strains.</title>
        <authorList>
            <person name="Klenk H.-P."/>
        </authorList>
    </citation>
    <scope>NUCLEOTIDE SEQUENCE</scope>
    <source>
        <strain evidence="2">DSM 45356</strain>
    </source>
</reference>
<dbReference type="EC" id="6.3.3.3" evidence="1"/>
<feature type="binding site" evidence="1">
    <location>
        <position position="50"/>
    </location>
    <ligand>
        <name>Mg(2+)</name>
        <dbReference type="ChEBI" id="CHEBI:18420"/>
    </ligand>
</feature>
<keyword evidence="1" id="KW-0460">Magnesium</keyword>
<gene>
    <name evidence="1" type="primary">bioD</name>
    <name evidence="2" type="ORF">IW245_004091</name>
</gene>
<feature type="binding site" evidence="1">
    <location>
        <begin position="191"/>
        <end position="193"/>
    </location>
    <ligand>
        <name>ATP</name>
        <dbReference type="ChEBI" id="CHEBI:30616"/>
    </ligand>
</feature>
<evidence type="ECO:0000313" key="3">
    <source>
        <dbReference type="Proteomes" id="UP000622552"/>
    </source>
</evidence>
<keyword evidence="1" id="KW-0547">Nucleotide-binding</keyword>
<evidence type="ECO:0000313" key="2">
    <source>
        <dbReference type="EMBL" id="MBG6137897.1"/>
    </source>
</evidence>
<evidence type="ECO:0000256" key="1">
    <source>
        <dbReference type="HAMAP-Rule" id="MF_00336"/>
    </source>
</evidence>
<dbReference type="UniPathway" id="UPA00078">
    <property type="reaction ID" value="UER00161"/>
</dbReference>
<keyword evidence="3" id="KW-1185">Reference proteome</keyword>
<comment type="caution">
    <text evidence="2">The sequence shown here is derived from an EMBL/GenBank/DDBJ whole genome shotgun (WGS) entry which is preliminary data.</text>
</comment>
<feature type="binding site" evidence="1">
    <location>
        <position position="50"/>
    </location>
    <ligand>
        <name>ATP</name>
        <dbReference type="ChEBI" id="CHEBI:30616"/>
    </ligand>
</feature>
<dbReference type="SUPFAM" id="SSF52540">
    <property type="entry name" value="P-loop containing nucleoside triphosphate hydrolases"/>
    <property type="match status" value="1"/>
</dbReference>
<accession>A0A8J7KXI9</accession>
<dbReference type="Pfam" id="PF13500">
    <property type="entry name" value="AAA_26"/>
    <property type="match status" value="1"/>
</dbReference>
<feature type="binding site" evidence="1">
    <location>
        <position position="16"/>
    </location>
    <ligand>
        <name>Mg(2+)</name>
        <dbReference type="ChEBI" id="CHEBI:18420"/>
    </ligand>
</feature>
<proteinExistence type="inferred from homology"/>
<dbReference type="GO" id="GO:0005829">
    <property type="term" value="C:cytosol"/>
    <property type="evidence" value="ECO:0007669"/>
    <property type="project" value="TreeGrafter"/>
</dbReference>
<dbReference type="GO" id="GO:0005524">
    <property type="term" value="F:ATP binding"/>
    <property type="evidence" value="ECO:0007669"/>
    <property type="project" value="UniProtKB-UniRule"/>
</dbReference>
<dbReference type="PANTHER" id="PTHR43210">
    <property type="entry name" value="DETHIOBIOTIN SYNTHETASE"/>
    <property type="match status" value="1"/>
</dbReference>
<keyword evidence="1 2" id="KW-0436">Ligase</keyword>
<comment type="catalytic activity">
    <reaction evidence="1">
        <text>(7R,8S)-7,8-diammoniononanoate + CO2 + ATP = (4R,5S)-dethiobiotin + ADP + phosphate + 3 H(+)</text>
        <dbReference type="Rhea" id="RHEA:15805"/>
        <dbReference type="ChEBI" id="CHEBI:15378"/>
        <dbReference type="ChEBI" id="CHEBI:16526"/>
        <dbReference type="ChEBI" id="CHEBI:30616"/>
        <dbReference type="ChEBI" id="CHEBI:43474"/>
        <dbReference type="ChEBI" id="CHEBI:149469"/>
        <dbReference type="ChEBI" id="CHEBI:149473"/>
        <dbReference type="ChEBI" id="CHEBI:456216"/>
        <dbReference type="EC" id="6.3.3.3"/>
    </reaction>
</comment>
<dbReference type="GO" id="GO:0004141">
    <property type="term" value="F:dethiobiotin synthase activity"/>
    <property type="evidence" value="ECO:0007669"/>
    <property type="project" value="UniProtKB-UniRule"/>
</dbReference>
<comment type="pathway">
    <text evidence="1">Cofactor biosynthesis; biotin biosynthesis; biotin from 7,8-diaminononanoate: step 1/2.</text>
</comment>
<feature type="binding site" evidence="1">
    <location>
        <position position="41"/>
    </location>
    <ligand>
        <name>substrate</name>
    </ligand>
</feature>